<accession>A0ABP0SCV9</accession>
<gene>
    <name evidence="2" type="ORF">SCF082_LOCUS51206</name>
</gene>
<proteinExistence type="predicted"/>
<sequence length="1163" mass="130643">MAGAWEAAREGLVRVLQELYGRVAALEDSVASEWTYHKPLLEQKKWTTEEQIKILEAEVRTLHDKLKTVDKRCAERQALVTKTFRAALVPFYEEHNRDKLGQVDGILAHFRGREHEILSRILERYNVEVDPTTLKKRGMRTTEDEEDVLLGDLQRKKEQLWNEIAHVEDAVVRSKEELEKVKRDLYFPRVQGWRFKHGADGVYVAMNDFWIEQISMRISLSVLDRVKEPRILVVASGSQTREMPSRTSTWADGGSNSGAKKRAVKGGVVAFRVDKCGLHGEKGTKVPSLRPEQLRLLVEFQLTVPIEFSSGAWRASKGFHFKIMRIERQLKGSLYVPRSLLRLVLNRVLPGLIRGAILQSIPVELGAYLQQDFDNPSQDPGQRHSREPMHLNLDINLDSPFGDSTVLDTKLNMPGVAQGQGAEAMRYLFGLTDGQAETFVSFQHAVHQVHSQQQQQQQSGTGVPWPGPLVTASDLVQFFLRYSDESFTALECDARQDGEAGMMHAVWHSIVSTMQQAVDLFADFHNVESVKIATLFQRVHALSLKPVHQHVQLSSMRLRVSTDWVLVMVRDVLKRTVQERHRESAKRRVHLTKPLDRHLAEIDEWYNDVADPVTYLKQGVHHVDAHVTGKGNGGNFDFGARDILFHGPVRLQIPFVDALYPPTHFAIKTTVSPPSSGGDYGIDLLLSPFIDPEERLKSAVVQLSLRRAFAGFHFDIKNYLLEQILEFKNFELERLLGADQDDVIAGAKALSRKRSSSVPAARRPERHPAFPVGGRLVPLPLVVKASDTELDSLPCPSSPHLEDEEEDEGEQDLDAQDDTLSPTFQDSVSFQARSRKLSDVTLTSETGVEADDDAGSTNSSYSDGSGSGAQDGEDDNEKLLREFLRREKEHVSDDGDDDDDHVPEQDPEQVIRAFARKYSTTEAPPPAARAEKLEWEEDNHPPLPSQSPAPEDPHKRYAAQLGPDTKEASVDRFLLHLLNKMDSRKNASSRLDDNLKILNATFHCDASAREKEDMEKGRFLFRVETDPLTVMKAGAQHFGLRGHVADVCYYVYAWIKYHAARREAAAAAVGQQPQRDNELHALLQSCVGLLAKYVDKADSLFQFDLQLEGGTVSEQLVAAVCTSAEPATFEGSFRVLDLVADVRTLAQGADPATSDLHRRNRIW</sequence>
<feature type="compositionally biased region" description="Polar residues" evidence="1">
    <location>
        <begin position="819"/>
        <end position="831"/>
    </location>
</feature>
<dbReference type="Proteomes" id="UP001642464">
    <property type="component" value="Unassembled WGS sequence"/>
</dbReference>
<feature type="region of interest" description="Disordered" evidence="1">
    <location>
        <begin position="789"/>
        <end position="831"/>
    </location>
</feature>
<keyword evidence="3" id="KW-1185">Reference proteome</keyword>
<dbReference type="EMBL" id="CAXAMM010043475">
    <property type="protein sequence ID" value="CAK9110227.1"/>
    <property type="molecule type" value="Genomic_DNA"/>
</dbReference>
<comment type="caution">
    <text evidence="2">The sequence shown here is derived from an EMBL/GenBank/DDBJ whole genome shotgun (WGS) entry which is preliminary data.</text>
</comment>
<feature type="region of interest" description="Disordered" evidence="1">
    <location>
        <begin position="937"/>
        <end position="963"/>
    </location>
</feature>
<reference evidence="2 3" key="1">
    <citation type="submission" date="2024-02" db="EMBL/GenBank/DDBJ databases">
        <authorList>
            <person name="Chen Y."/>
            <person name="Shah S."/>
            <person name="Dougan E. K."/>
            <person name="Thang M."/>
            <person name="Chan C."/>
        </authorList>
    </citation>
    <scope>NUCLEOTIDE SEQUENCE [LARGE SCALE GENOMIC DNA]</scope>
</reference>
<name>A0ABP0SCV9_9DINO</name>
<evidence type="ECO:0000313" key="3">
    <source>
        <dbReference type="Proteomes" id="UP001642464"/>
    </source>
</evidence>
<protein>
    <submittedName>
        <fullName evidence="2">Uncharacterized protein</fullName>
    </submittedName>
</protein>
<organism evidence="2 3">
    <name type="scientific">Durusdinium trenchii</name>
    <dbReference type="NCBI Taxonomy" id="1381693"/>
    <lineage>
        <taxon>Eukaryota</taxon>
        <taxon>Sar</taxon>
        <taxon>Alveolata</taxon>
        <taxon>Dinophyceae</taxon>
        <taxon>Suessiales</taxon>
        <taxon>Symbiodiniaceae</taxon>
        <taxon>Durusdinium</taxon>
    </lineage>
</organism>
<evidence type="ECO:0000313" key="2">
    <source>
        <dbReference type="EMBL" id="CAK9110227.1"/>
    </source>
</evidence>
<feature type="compositionally biased region" description="Acidic residues" evidence="1">
    <location>
        <begin position="802"/>
        <end position="817"/>
    </location>
</feature>
<evidence type="ECO:0000256" key="1">
    <source>
        <dbReference type="SAM" id="MobiDB-lite"/>
    </source>
</evidence>
<feature type="region of interest" description="Disordered" evidence="1">
    <location>
        <begin position="843"/>
        <end position="875"/>
    </location>
</feature>
<feature type="compositionally biased region" description="Low complexity" evidence="1">
    <location>
        <begin position="855"/>
        <end position="870"/>
    </location>
</feature>